<evidence type="ECO:0000256" key="1">
    <source>
        <dbReference type="ARBA" id="ARBA00006525"/>
    </source>
</evidence>
<dbReference type="RefSeq" id="WP_173072790.1">
    <property type="nucleotide sequence ID" value="NZ_CP041345.1"/>
</dbReference>
<dbReference type="Gene3D" id="3.40.50.450">
    <property type="match status" value="1"/>
</dbReference>
<dbReference type="SUPFAM" id="SSF47781">
    <property type="entry name" value="RuvA domain 2-like"/>
    <property type="match status" value="1"/>
</dbReference>
<evidence type="ECO:0000313" key="5">
    <source>
        <dbReference type="Proteomes" id="UP000500961"/>
    </source>
</evidence>
<protein>
    <submittedName>
        <fullName evidence="4">DNA-protecting protein DprA</fullName>
    </submittedName>
</protein>
<dbReference type="PANTHER" id="PTHR43022:SF1">
    <property type="entry name" value="PROTEIN SMF"/>
    <property type="match status" value="1"/>
</dbReference>
<keyword evidence="5" id="KW-1185">Reference proteome</keyword>
<dbReference type="SUPFAM" id="SSF102405">
    <property type="entry name" value="MCP/YpsA-like"/>
    <property type="match status" value="1"/>
</dbReference>
<dbReference type="Gene3D" id="1.10.10.10">
    <property type="entry name" value="Winged helix-like DNA-binding domain superfamily/Winged helix DNA-binding domain"/>
    <property type="match status" value="1"/>
</dbReference>
<comment type="similarity">
    <text evidence="1">Belongs to the DprA/Smf family.</text>
</comment>
<accession>A0A7D3XTY2</accession>
<reference evidence="4 5" key="1">
    <citation type="submission" date="2019-07" db="EMBL/GenBank/DDBJ databases">
        <title>Thalassofilum flectens gen. nov., sp. nov., a novel moderate thermophilic anaerobe from a shallow sea hot spring in Kunashir Island (Russia), representing a new family in the order Bacteroidales, and proposal of Thalassofilacea fam. nov.</title>
        <authorList>
            <person name="Kochetkova T.V."/>
            <person name="Podosokorskaya O.A."/>
            <person name="Novikov A."/>
            <person name="Elcheninov A.G."/>
            <person name="Toshchakov S.V."/>
            <person name="Kublanov I.V."/>
        </authorList>
    </citation>
    <scope>NUCLEOTIDE SEQUENCE [LARGE SCALE GENOMIC DNA]</scope>
    <source>
        <strain evidence="4 5">38-H</strain>
    </source>
</reference>
<dbReference type="Pfam" id="PF17782">
    <property type="entry name" value="WHD_DprA"/>
    <property type="match status" value="1"/>
</dbReference>
<dbReference type="PANTHER" id="PTHR43022">
    <property type="entry name" value="PROTEIN SMF"/>
    <property type="match status" value="1"/>
</dbReference>
<feature type="domain" description="DprA winged helix" evidence="3">
    <location>
        <begin position="317"/>
        <end position="368"/>
    </location>
</feature>
<dbReference type="AlphaFoldDB" id="A0A7D3XTY2"/>
<feature type="domain" description="Smf/DprA SLOG" evidence="2">
    <location>
        <begin position="82"/>
        <end position="291"/>
    </location>
</feature>
<dbReference type="InterPro" id="IPR003488">
    <property type="entry name" value="DprA"/>
</dbReference>
<sequence length="374" mass="40617">MADNELLYRIAIELIPKVGSITAKRLIAYCGSAEAVFKQNKAALLKIPGVGASVATEIVNQAVLHLADKELLFIERYNIRPLYFADSDYPERLKQCEDGPVMLYVKSNSDINFNSDKIVSVVGTRRATDYGKDVCNSIVSGLAAKGFKPIIVSGLAYGIDVTAHKAALENGLPTIAVLGHGLDTIYPISHRNIAREIVENGALVTDFISETPFDRTNFLRRNRIIAGLADATIVVESAEEGGALVTADIANSYNREVFAVPGKVNSKFSKGCHSLIKQNKAALIEDADDLTFMLGWSLDRVADKKIQQYSINFEQFSEDEKKILNFLKTNGEQTVDLIAVGTGLAVSKVLSLLLGLEFSGVVKSKPGKVFCANV</sequence>
<evidence type="ECO:0000259" key="3">
    <source>
        <dbReference type="Pfam" id="PF17782"/>
    </source>
</evidence>
<gene>
    <name evidence="4" type="primary">dprA</name>
    <name evidence="4" type="ORF">FHG85_02785</name>
</gene>
<dbReference type="InterPro" id="IPR057666">
    <property type="entry name" value="DrpA_SLOG"/>
</dbReference>
<dbReference type="InterPro" id="IPR010994">
    <property type="entry name" value="RuvA_2-like"/>
</dbReference>
<dbReference type="NCBIfam" id="TIGR00732">
    <property type="entry name" value="dprA"/>
    <property type="match status" value="1"/>
</dbReference>
<dbReference type="GO" id="GO:0009294">
    <property type="term" value="P:DNA-mediated transformation"/>
    <property type="evidence" value="ECO:0007669"/>
    <property type="project" value="InterPro"/>
</dbReference>
<evidence type="ECO:0000259" key="2">
    <source>
        <dbReference type="Pfam" id="PF02481"/>
    </source>
</evidence>
<proteinExistence type="inferred from homology"/>
<dbReference type="GO" id="GO:0006281">
    <property type="term" value="P:DNA repair"/>
    <property type="evidence" value="ECO:0007669"/>
    <property type="project" value="UniProtKB-KW"/>
</dbReference>
<evidence type="ECO:0000313" key="4">
    <source>
        <dbReference type="EMBL" id="QKG79231.1"/>
    </source>
</evidence>
<dbReference type="EMBL" id="CP041345">
    <property type="protein sequence ID" value="QKG79231.1"/>
    <property type="molecule type" value="Genomic_DNA"/>
</dbReference>
<dbReference type="Pfam" id="PF02481">
    <property type="entry name" value="DNA_processg_A"/>
    <property type="match status" value="1"/>
</dbReference>
<dbReference type="InterPro" id="IPR036388">
    <property type="entry name" value="WH-like_DNA-bd_sf"/>
</dbReference>
<dbReference type="Proteomes" id="UP000500961">
    <property type="component" value="Chromosome"/>
</dbReference>
<dbReference type="InterPro" id="IPR041614">
    <property type="entry name" value="DprA_WH"/>
</dbReference>
<name>A0A7D3XTY2_9BACT</name>
<organism evidence="4 5">
    <name type="scientific">Tenuifilum thalassicum</name>
    <dbReference type="NCBI Taxonomy" id="2590900"/>
    <lineage>
        <taxon>Bacteria</taxon>
        <taxon>Pseudomonadati</taxon>
        <taxon>Bacteroidota</taxon>
        <taxon>Bacteroidia</taxon>
        <taxon>Bacteroidales</taxon>
        <taxon>Tenuifilaceae</taxon>
        <taxon>Tenuifilum</taxon>
    </lineage>
</organism>
<dbReference type="KEGG" id="ttz:FHG85_02785"/>